<sequence length="67" mass="6770">MDADLSATQQEQSRYGGAEHSDGGAQEGRRHGRVVGLAGLRGQDGSTAAAATERRASSDAVTGIAEA</sequence>
<evidence type="ECO:0000313" key="2">
    <source>
        <dbReference type="EMBL" id="GAA2683752.1"/>
    </source>
</evidence>
<evidence type="ECO:0000256" key="1">
    <source>
        <dbReference type="SAM" id="MobiDB-lite"/>
    </source>
</evidence>
<name>A0ABN3SR63_9ACTN</name>
<dbReference type="EMBL" id="BAAATE010000024">
    <property type="protein sequence ID" value="GAA2683752.1"/>
    <property type="molecule type" value="Genomic_DNA"/>
</dbReference>
<evidence type="ECO:0000313" key="3">
    <source>
        <dbReference type="Proteomes" id="UP001501666"/>
    </source>
</evidence>
<reference evidence="2 3" key="1">
    <citation type="journal article" date="2019" name="Int. J. Syst. Evol. Microbiol.">
        <title>The Global Catalogue of Microorganisms (GCM) 10K type strain sequencing project: providing services to taxonomists for standard genome sequencing and annotation.</title>
        <authorList>
            <consortium name="The Broad Institute Genomics Platform"/>
            <consortium name="The Broad Institute Genome Sequencing Center for Infectious Disease"/>
            <person name="Wu L."/>
            <person name="Ma J."/>
        </authorList>
    </citation>
    <scope>NUCLEOTIDE SEQUENCE [LARGE SCALE GENOMIC DNA]</scope>
    <source>
        <strain evidence="2 3">JCM 6835</strain>
    </source>
</reference>
<organism evidence="2 3">
    <name type="scientific">Nonomuraea recticatena</name>
    <dbReference type="NCBI Taxonomy" id="46178"/>
    <lineage>
        <taxon>Bacteria</taxon>
        <taxon>Bacillati</taxon>
        <taxon>Actinomycetota</taxon>
        <taxon>Actinomycetes</taxon>
        <taxon>Streptosporangiales</taxon>
        <taxon>Streptosporangiaceae</taxon>
        <taxon>Nonomuraea</taxon>
    </lineage>
</organism>
<dbReference type="Proteomes" id="UP001501666">
    <property type="component" value="Unassembled WGS sequence"/>
</dbReference>
<accession>A0ABN3SR63</accession>
<feature type="compositionally biased region" description="Polar residues" evidence="1">
    <location>
        <begin position="1"/>
        <end position="13"/>
    </location>
</feature>
<dbReference type="RefSeq" id="WP_346152459.1">
    <property type="nucleotide sequence ID" value="NZ_BAAATE010000024.1"/>
</dbReference>
<proteinExistence type="predicted"/>
<comment type="caution">
    <text evidence="2">The sequence shown here is derived from an EMBL/GenBank/DDBJ whole genome shotgun (WGS) entry which is preliminary data.</text>
</comment>
<protein>
    <submittedName>
        <fullName evidence="2">Uncharacterized protein</fullName>
    </submittedName>
</protein>
<feature type="region of interest" description="Disordered" evidence="1">
    <location>
        <begin position="1"/>
        <end position="67"/>
    </location>
</feature>
<keyword evidence="3" id="KW-1185">Reference proteome</keyword>
<gene>
    <name evidence="2" type="ORF">GCM10010412_069640</name>
</gene>